<organism evidence="2 3">
    <name type="scientific">Acidianus sulfidivorans JP7</name>
    <dbReference type="NCBI Taxonomy" id="619593"/>
    <lineage>
        <taxon>Archaea</taxon>
        <taxon>Thermoproteota</taxon>
        <taxon>Thermoprotei</taxon>
        <taxon>Sulfolobales</taxon>
        <taxon>Sulfolobaceae</taxon>
        <taxon>Acidianus</taxon>
    </lineage>
</organism>
<dbReference type="AlphaFoldDB" id="A0A2U9IQ81"/>
<proteinExistence type="predicted"/>
<feature type="coiled-coil region" evidence="1">
    <location>
        <begin position="191"/>
        <end position="218"/>
    </location>
</feature>
<evidence type="ECO:0000313" key="2">
    <source>
        <dbReference type="EMBL" id="AWR98136.1"/>
    </source>
</evidence>
<accession>A0A2U9IQ81</accession>
<keyword evidence="3" id="KW-1185">Reference proteome</keyword>
<keyword evidence="1" id="KW-0175">Coiled coil</keyword>
<evidence type="ECO:0000256" key="1">
    <source>
        <dbReference type="SAM" id="Coils"/>
    </source>
</evidence>
<reference evidence="2 3" key="1">
    <citation type="submission" date="2018-05" db="EMBL/GenBank/DDBJ databases">
        <title>Complete Genome Sequences of Extremely Thermoacidophilic, Metal-Mobilizing Type-Strain Members of the Archaeal Family Sulfolobaceae: Acidianus brierleyi DSM-1651T, Acidianus sulfidivorans DSM-18786T, Metallosphaera hakonensis DSM-7519T, and Metallosphaera prunae DSM-10039T.</title>
        <authorList>
            <person name="Counts J.A."/>
            <person name="Kelly R.M."/>
        </authorList>
    </citation>
    <scope>NUCLEOTIDE SEQUENCE [LARGE SCALE GENOMIC DNA]</scope>
    <source>
        <strain evidence="2 3">JP7</strain>
    </source>
</reference>
<name>A0A2U9IQ81_9CREN</name>
<sequence>MDYYFTDFPICPSCGEPIKNGKTIKKIKENVFFCPTCTALYSNYISINDNNNDNNKKNIPLYYKIEIDNITQSYISWIKSINRGKFLITLPYDPWEKLQFISILAFEYLRENRDKNILLITSQIDREKSNNKIQFPDFETFYNSLSYIKNPTPGDKLKVEKKDLFLKSGVISLTIKEIGNGEIRKEILHYNRKKKLSKKEKEKIIEELKESVGADENEICIKDGKECKNYKFVIIPKYEEKLVSGTRDKPYYNNVNKDVISIIVNNLDKIYKGKLWKYAPIIKEIKNKNGYENKTHSIYLLSEAEKELFYVINNKIKPNLIIIENPDILIRDYWRDYWKQKKEENSSLSNNSLLSKILDTEAIVIMISTNPMSRIHYFKYNNNFIKKYNIIPHTWDNKLVLDEMNSTSNQNKLPQIRYIEIPELDQIDEEEIKTYADNPAYEDVIYEFFKLIKRSIAYDKVTLDKYNFMNIMTFIKDDKRKEVKEKVDNIIGKENPLLKEICETIKSTSNMIVITIPKIKLKCAPNVKVMYWRDIIDKKLPQNTVIISTLFPLGITDLTSVKEVIFIGSKKFISKVKTMLDNKLDKLSLYPIYFPSDYSMIPEPLKSILKKKYNYEISQITPEEEPEDYEEDYEEEENQKAKYLKKGDEAILIEDDKGNYMLIPYYSSILVQSGDTLEEYRLYEKKDPKVIVGKEIIVDKNGVYFSIRIAFAKLLLTYGKTTTFQKGFYQWSSAEDLIKSSTLWNRLLEEAVKKYEKQQNITREEAEKEIAEILSKANLTAKDVNYIPKWWRDYNKITTEEIKIYTIEHPKNPTDIEKIYNKLKEIVKDLSTYSDKQLRQSYVASTYIQKMRSAVLKGDPTEFPNFKLYNRIREEIMYRVKNAAKVKVTRAKKVKIKEDIEKFEKMSNPTPYVEELTQAS</sequence>
<feature type="coiled-coil region" evidence="1">
    <location>
        <begin position="745"/>
        <end position="783"/>
    </location>
</feature>
<dbReference type="Proteomes" id="UP000248410">
    <property type="component" value="Chromosome"/>
</dbReference>
<dbReference type="RefSeq" id="WP_110381026.1">
    <property type="nucleotide sequence ID" value="NZ_CP029288.2"/>
</dbReference>
<evidence type="ECO:0000313" key="3">
    <source>
        <dbReference type="Proteomes" id="UP000248410"/>
    </source>
</evidence>
<dbReference type="KEGG" id="asul:DFR86_11715"/>
<dbReference type="EMBL" id="CP029288">
    <property type="protein sequence ID" value="AWR98136.1"/>
    <property type="molecule type" value="Genomic_DNA"/>
</dbReference>
<dbReference type="GeneID" id="36838646"/>
<protein>
    <submittedName>
        <fullName evidence="2">Uncharacterized protein</fullName>
    </submittedName>
</protein>
<gene>
    <name evidence="2" type="ORF">DFR86_11715</name>
</gene>
<dbReference type="OrthoDB" id="139827at2157"/>